<evidence type="ECO:0000256" key="3">
    <source>
        <dbReference type="ARBA" id="ARBA00022695"/>
    </source>
</evidence>
<evidence type="ECO:0000256" key="4">
    <source>
        <dbReference type="ARBA" id="ARBA00022741"/>
    </source>
</evidence>
<keyword evidence="2 7" id="KW-0808">Transferase</keyword>
<dbReference type="PANTHER" id="PTHR30201">
    <property type="entry name" value="TRIPHOSPHORIBOSYL-DEPHOSPHO-COA SYNTHASE"/>
    <property type="match status" value="1"/>
</dbReference>
<reference evidence="7" key="1">
    <citation type="submission" date="2023-05" db="EMBL/GenBank/DDBJ databases">
        <title>Mariniplasma microaerophilum sp. nov., a novel anaerobic mollicute isolated from terrestrial mud volcano, Taman Peninsula, Russia.</title>
        <authorList>
            <person name="Khomyakova M.A."/>
            <person name="Merkel A.Y."/>
            <person name="Slobodkin A.I."/>
        </authorList>
    </citation>
    <scope>NUCLEOTIDE SEQUENCE</scope>
    <source>
        <strain evidence="7">M4Ah</strain>
    </source>
</reference>
<dbReference type="GO" id="GO:0050519">
    <property type="term" value="F:holo-citrate lyase synthase activity"/>
    <property type="evidence" value="ECO:0007669"/>
    <property type="project" value="UniProtKB-EC"/>
</dbReference>
<dbReference type="Pfam" id="PF03802">
    <property type="entry name" value="CitX"/>
    <property type="match status" value="1"/>
</dbReference>
<name>A0AAW6U9L9_9MOLU</name>
<keyword evidence="8" id="KW-1185">Reference proteome</keyword>
<organism evidence="7 8">
    <name type="scientific">Peloplasma aerotolerans</name>
    <dbReference type="NCBI Taxonomy" id="3044389"/>
    <lineage>
        <taxon>Bacteria</taxon>
        <taxon>Bacillati</taxon>
        <taxon>Mycoplasmatota</taxon>
        <taxon>Mollicutes</taxon>
        <taxon>Acholeplasmatales</taxon>
        <taxon>Acholeplasmataceae</taxon>
        <taxon>Peloplasma</taxon>
    </lineage>
</organism>
<dbReference type="EC" id="2.7.7.61" evidence="7"/>
<dbReference type="Gene3D" id="1.10.4200.10">
    <property type="entry name" value="Triphosphoribosyl-dephospho-CoA protein"/>
    <property type="match status" value="2"/>
</dbReference>
<evidence type="ECO:0000313" key="8">
    <source>
        <dbReference type="Proteomes" id="UP001431532"/>
    </source>
</evidence>
<dbReference type="InterPro" id="IPR005551">
    <property type="entry name" value="CitX"/>
</dbReference>
<proteinExistence type="predicted"/>
<dbReference type="NCBIfam" id="TIGR03124">
    <property type="entry name" value="citrate_citX"/>
    <property type="match status" value="1"/>
</dbReference>
<dbReference type="Pfam" id="PF01874">
    <property type="entry name" value="CitG"/>
    <property type="match status" value="1"/>
</dbReference>
<dbReference type="RefSeq" id="WP_282839806.1">
    <property type="nucleotide sequence ID" value="NZ_JASCXW010000026.1"/>
</dbReference>
<dbReference type="GO" id="GO:0016829">
    <property type="term" value="F:lyase activity"/>
    <property type="evidence" value="ECO:0007669"/>
    <property type="project" value="UniProtKB-KW"/>
</dbReference>
<dbReference type="Proteomes" id="UP001431532">
    <property type="component" value="Unassembled WGS sequence"/>
</dbReference>
<keyword evidence="4" id="KW-0547">Nucleotide-binding</keyword>
<keyword evidence="5" id="KW-0067">ATP-binding</keyword>
<dbReference type="EMBL" id="JASCXW010000026">
    <property type="protein sequence ID" value="MDI6453374.1"/>
    <property type="molecule type" value="Genomic_DNA"/>
</dbReference>
<comment type="catalytic activity">
    <reaction evidence="1">
        <text>3'-dephospho-CoA + ATP = 2'-(5''-triphospho-alpha-D-ribosyl)-3'-dephospho-CoA + adenine</text>
        <dbReference type="Rhea" id="RHEA:15117"/>
        <dbReference type="ChEBI" id="CHEBI:16708"/>
        <dbReference type="ChEBI" id="CHEBI:30616"/>
        <dbReference type="ChEBI" id="CHEBI:57328"/>
        <dbReference type="ChEBI" id="CHEBI:61378"/>
        <dbReference type="EC" id="2.4.2.52"/>
    </reaction>
</comment>
<protein>
    <submittedName>
        <fullName evidence="7">Citrate lyase holo-[acyl-carrier protein] synthase</fullName>
        <ecNumber evidence="7">2.7.7.61</ecNumber>
    </submittedName>
</protein>
<dbReference type="GO" id="GO:0005524">
    <property type="term" value="F:ATP binding"/>
    <property type="evidence" value="ECO:0007669"/>
    <property type="project" value="UniProtKB-KW"/>
</dbReference>
<evidence type="ECO:0000256" key="6">
    <source>
        <dbReference type="ARBA" id="ARBA00048574"/>
    </source>
</evidence>
<dbReference type="GO" id="GO:0046917">
    <property type="term" value="F:triphosphoribosyl-dephospho-CoA synthase activity"/>
    <property type="evidence" value="ECO:0007669"/>
    <property type="project" value="UniProtKB-EC"/>
</dbReference>
<evidence type="ECO:0000256" key="5">
    <source>
        <dbReference type="ARBA" id="ARBA00022840"/>
    </source>
</evidence>
<evidence type="ECO:0000256" key="2">
    <source>
        <dbReference type="ARBA" id="ARBA00022679"/>
    </source>
</evidence>
<evidence type="ECO:0000313" key="7">
    <source>
        <dbReference type="EMBL" id="MDI6453374.1"/>
    </source>
</evidence>
<comment type="catalytic activity">
    <reaction evidence="6">
        <text>apo-[citrate lyase ACP] + 2'-(5''-triphospho-alpha-D-ribosyl)-3'-dephospho-CoA = holo-[citrate lyase ACP] + diphosphate</text>
        <dbReference type="Rhea" id="RHEA:16333"/>
        <dbReference type="Rhea" id="RHEA-COMP:10157"/>
        <dbReference type="Rhea" id="RHEA-COMP:10158"/>
        <dbReference type="ChEBI" id="CHEBI:29999"/>
        <dbReference type="ChEBI" id="CHEBI:33019"/>
        <dbReference type="ChEBI" id="CHEBI:61378"/>
        <dbReference type="ChEBI" id="CHEBI:82683"/>
        <dbReference type="EC" id="2.7.7.61"/>
    </reaction>
</comment>
<accession>A0AAW6U9L9</accession>
<sequence length="424" mass="48504">MNEILRAREYRVLYVRQMIRRNQSFVITIKANIPGPNKNINAAHLLVRLFLNELRGELESQEIIYMKSADGPYVLFSVKGDDGLEIKKELVSIEDKHPLGRYIDLDLYISEQVSLSRFDLKKANRKCFICGKDAHICSRNMTHSIPKLIQHIKLNLNFYIVEEIKRTLNYAILAELELDEKFGLVTKTSSGSHQDMDYDLMVKAKNVIMPYFIQIFNIGYEAEELVSLLDASRYIGIAAEDEMLQVTKGVNCYKGLIFVMGLTLLATGYALARHQSFDKIFDNIRSMSFGLLGEFNDMNLVTFGKEAYQEYKITGVRGEAYSGFPSIRSTLELIGEQDIADPKVLRNALKHLIINTQDTVLLKRAKSLSEYEKIKHMFASLDVSNLSQVRQFTQYAIKRNLSFGGSADLLVATVFLNSLRHRYF</sequence>
<keyword evidence="7" id="KW-0456">Lyase</keyword>
<evidence type="ECO:0000256" key="1">
    <source>
        <dbReference type="ARBA" id="ARBA00001210"/>
    </source>
</evidence>
<dbReference type="InterPro" id="IPR002736">
    <property type="entry name" value="CitG"/>
</dbReference>
<dbReference type="AlphaFoldDB" id="A0AAW6U9L9"/>
<gene>
    <name evidence="7" type="primary">citX</name>
    <name evidence="7" type="ORF">QJ521_07340</name>
</gene>
<dbReference type="PANTHER" id="PTHR30201:SF2">
    <property type="entry name" value="2-(5''-TRIPHOSPHORIBOSYL)-3'-DEPHOSPHOCOENZYME-A SYNTHASE"/>
    <property type="match status" value="1"/>
</dbReference>
<keyword evidence="3 7" id="KW-0548">Nucleotidyltransferase</keyword>
<comment type="caution">
    <text evidence="7">The sequence shown here is derived from an EMBL/GenBank/DDBJ whole genome shotgun (WGS) entry which is preliminary data.</text>
</comment>
<dbReference type="GO" id="GO:0051191">
    <property type="term" value="P:prosthetic group biosynthetic process"/>
    <property type="evidence" value="ECO:0007669"/>
    <property type="project" value="InterPro"/>
</dbReference>